<dbReference type="EMBL" id="CR555306">
    <property type="protein sequence ID" value="CAI09417.1"/>
    <property type="molecule type" value="Genomic_DNA"/>
</dbReference>
<feature type="region of interest" description="Disordered" evidence="1">
    <location>
        <begin position="40"/>
        <end position="59"/>
    </location>
</feature>
<feature type="region of interest" description="Disordered" evidence="1">
    <location>
        <begin position="1"/>
        <end position="30"/>
    </location>
</feature>
<reference evidence="2 3" key="1">
    <citation type="journal article" date="2005" name="Arch. Microbiol.">
        <title>The genome sequence of an anaerobic aromatic-degrading denitrifying bacterium, strain EbN1.</title>
        <authorList>
            <person name="Rabus R."/>
            <person name="Kube M."/>
            <person name="Heider J."/>
            <person name="Beck A."/>
            <person name="Heitmann K."/>
            <person name="Widdel F."/>
            <person name="Reinhardt R."/>
        </authorList>
    </citation>
    <scope>NUCLEOTIDE SEQUENCE [LARGE SCALE GENOMIC DNA]</scope>
    <source>
        <strain evidence="2 3">EbN1</strain>
    </source>
</reference>
<sequence length="90" mass="9937">MAARTIEPKNLSYPHPACTPSLESGSHRRSSFLKNRAATRINAGANPPKPSFSGLNCRTPGAVRYSRDTEISCRRCDHGSRLTFPEHDRA</sequence>
<dbReference type="AlphaFoldDB" id="Q5NZU7"/>
<dbReference type="STRING" id="76114.ebA5799"/>
<gene>
    <name evidence="2" type="ORF">ebA5799</name>
</gene>
<keyword evidence="3" id="KW-1185">Reference proteome</keyword>
<dbReference type="KEGG" id="eba:ebA5799"/>
<organism evidence="2 3">
    <name type="scientific">Aromatoleum aromaticum (strain DSM 19018 / LMG 30748 / EbN1)</name>
    <name type="common">Azoarcus sp. (strain EbN1)</name>
    <dbReference type="NCBI Taxonomy" id="76114"/>
    <lineage>
        <taxon>Bacteria</taxon>
        <taxon>Pseudomonadati</taxon>
        <taxon>Pseudomonadota</taxon>
        <taxon>Betaproteobacteria</taxon>
        <taxon>Rhodocyclales</taxon>
        <taxon>Rhodocyclaceae</taxon>
        <taxon>Aromatoleum</taxon>
    </lineage>
</organism>
<accession>Q5NZU7</accession>
<dbReference type="Proteomes" id="UP000006552">
    <property type="component" value="Chromosome"/>
</dbReference>
<name>Q5NZU7_AROAE</name>
<evidence type="ECO:0000313" key="2">
    <source>
        <dbReference type="EMBL" id="CAI09417.1"/>
    </source>
</evidence>
<proteinExistence type="predicted"/>
<protein>
    <submittedName>
        <fullName evidence="2">Uncharacterized protein</fullName>
    </submittedName>
</protein>
<evidence type="ECO:0000313" key="3">
    <source>
        <dbReference type="Proteomes" id="UP000006552"/>
    </source>
</evidence>
<evidence type="ECO:0000256" key="1">
    <source>
        <dbReference type="SAM" id="MobiDB-lite"/>
    </source>
</evidence>
<dbReference type="HOGENOM" id="CLU_2434484_0_0_4"/>